<gene>
    <name evidence="1" type="ORF">PIB30_043229</name>
</gene>
<accession>A0ABU6RG04</accession>
<protein>
    <submittedName>
        <fullName evidence="1">Uncharacterized protein</fullName>
    </submittedName>
</protein>
<reference evidence="1 2" key="1">
    <citation type="journal article" date="2023" name="Plants (Basel)">
        <title>Bridging the Gap: Combining Genomics and Transcriptomics Approaches to Understand Stylosanthes scabra, an Orphan Legume from the Brazilian Caatinga.</title>
        <authorList>
            <person name="Ferreira-Neto J.R.C."/>
            <person name="da Silva M.D."/>
            <person name="Binneck E."/>
            <person name="de Melo N.F."/>
            <person name="da Silva R.H."/>
            <person name="de Melo A.L.T.M."/>
            <person name="Pandolfi V."/>
            <person name="Bustamante F.O."/>
            <person name="Brasileiro-Vidal A.C."/>
            <person name="Benko-Iseppon A.M."/>
        </authorList>
    </citation>
    <scope>NUCLEOTIDE SEQUENCE [LARGE SCALE GENOMIC DNA]</scope>
    <source>
        <tissue evidence="1">Leaves</tissue>
    </source>
</reference>
<proteinExistence type="predicted"/>
<keyword evidence="2" id="KW-1185">Reference proteome</keyword>
<sequence length="149" mass="17483">MAEGILVSIHYAGEIRKDQNGNDVFSCARPTFVYWPNEDMDLQQLKDFILRSIGQEHRKRVHKVYYRYPHEVDGIFHFKRFRLRDDEDVALIRERHIHLAIIPLLELYALLIDEENNYTQSGGGARRNIRRLMLDLNRLPEGSSEASGC</sequence>
<evidence type="ECO:0000313" key="1">
    <source>
        <dbReference type="EMBL" id="MED6122791.1"/>
    </source>
</evidence>
<evidence type="ECO:0000313" key="2">
    <source>
        <dbReference type="Proteomes" id="UP001341840"/>
    </source>
</evidence>
<comment type="caution">
    <text evidence="1">The sequence shown here is derived from an EMBL/GenBank/DDBJ whole genome shotgun (WGS) entry which is preliminary data.</text>
</comment>
<dbReference type="Proteomes" id="UP001341840">
    <property type="component" value="Unassembled WGS sequence"/>
</dbReference>
<name>A0ABU6RG04_9FABA</name>
<dbReference type="EMBL" id="JASCZI010030459">
    <property type="protein sequence ID" value="MED6122791.1"/>
    <property type="molecule type" value="Genomic_DNA"/>
</dbReference>
<organism evidence="1 2">
    <name type="scientific">Stylosanthes scabra</name>
    <dbReference type="NCBI Taxonomy" id="79078"/>
    <lineage>
        <taxon>Eukaryota</taxon>
        <taxon>Viridiplantae</taxon>
        <taxon>Streptophyta</taxon>
        <taxon>Embryophyta</taxon>
        <taxon>Tracheophyta</taxon>
        <taxon>Spermatophyta</taxon>
        <taxon>Magnoliopsida</taxon>
        <taxon>eudicotyledons</taxon>
        <taxon>Gunneridae</taxon>
        <taxon>Pentapetalae</taxon>
        <taxon>rosids</taxon>
        <taxon>fabids</taxon>
        <taxon>Fabales</taxon>
        <taxon>Fabaceae</taxon>
        <taxon>Papilionoideae</taxon>
        <taxon>50 kb inversion clade</taxon>
        <taxon>dalbergioids sensu lato</taxon>
        <taxon>Dalbergieae</taxon>
        <taxon>Pterocarpus clade</taxon>
        <taxon>Stylosanthes</taxon>
    </lineage>
</organism>